<keyword evidence="2" id="KW-1185">Reference proteome</keyword>
<accession>A0A2G2WXW9</accession>
<name>A0A2G2WXW9_CAPBA</name>
<proteinExistence type="predicted"/>
<protein>
    <submittedName>
        <fullName evidence="1">Uncharacterized protein</fullName>
    </submittedName>
</protein>
<comment type="caution">
    <text evidence="1">The sequence shown here is derived from an EMBL/GenBank/DDBJ whole genome shotgun (WGS) entry which is preliminary data.</text>
</comment>
<dbReference type="AlphaFoldDB" id="A0A2G2WXW9"/>
<gene>
    <name evidence="1" type="ORF">CQW23_09831</name>
</gene>
<evidence type="ECO:0000313" key="1">
    <source>
        <dbReference type="EMBL" id="PHT50084.1"/>
    </source>
</evidence>
<dbReference type="Proteomes" id="UP000224567">
    <property type="component" value="Unassembled WGS sequence"/>
</dbReference>
<dbReference type="EMBL" id="MLFT02000004">
    <property type="protein sequence ID" value="PHT50084.1"/>
    <property type="molecule type" value="Genomic_DNA"/>
</dbReference>
<sequence>MLRKELRQIDIIKSSRSGSPNFEAHEVEANDLQAAVIQYLQFRGDRQVHVNASSKTMPSNMGIKGSSSRNVTLFMDTLIVEVLIMEKNELPMGRRSSLSKATGNMLFENRLTFTGPVSQPINDATTSQNVAWTIQP</sequence>
<organism evidence="1 2">
    <name type="scientific">Capsicum baccatum</name>
    <name type="common">Peruvian pepper</name>
    <dbReference type="NCBI Taxonomy" id="33114"/>
    <lineage>
        <taxon>Eukaryota</taxon>
        <taxon>Viridiplantae</taxon>
        <taxon>Streptophyta</taxon>
        <taxon>Embryophyta</taxon>
        <taxon>Tracheophyta</taxon>
        <taxon>Spermatophyta</taxon>
        <taxon>Magnoliopsida</taxon>
        <taxon>eudicotyledons</taxon>
        <taxon>Gunneridae</taxon>
        <taxon>Pentapetalae</taxon>
        <taxon>asterids</taxon>
        <taxon>lamiids</taxon>
        <taxon>Solanales</taxon>
        <taxon>Solanaceae</taxon>
        <taxon>Solanoideae</taxon>
        <taxon>Capsiceae</taxon>
        <taxon>Capsicum</taxon>
    </lineage>
</organism>
<reference evidence="2" key="2">
    <citation type="journal article" date="2017" name="J. Anim. Genet.">
        <title>Multiple reference genome sequences of hot pepper reveal the massive evolution of plant disease resistance genes by retroduplication.</title>
        <authorList>
            <person name="Kim S."/>
            <person name="Park J."/>
            <person name="Yeom S.-I."/>
            <person name="Kim Y.-M."/>
            <person name="Seo E."/>
            <person name="Kim K.-T."/>
            <person name="Kim M.-S."/>
            <person name="Lee J.M."/>
            <person name="Cheong K."/>
            <person name="Shin H.-S."/>
            <person name="Kim S.-B."/>
            <person name="Han K."/>
            <person name="Lee J."/>
            <person name="Park M."/>
            <person name="Lee H.-A."/>
            <person name="Lee H.-Y."/>
            <person name="Lee Y."/>
            <person name="Oh S."/>
            <person name="Lee J.H."/>
            <person name="Choi E."/>
            <person name="Choi E."/>
            <person name="Lee S.E."/>
            <person name="Jeon J."/>
            <person name="Kim H."/>
            <person name="Choi G."/>
            <person name="Song H."/>
            <person name="Lee J."/>
            <person name="Lee S.-C."/>
            <person name="Kwon J.-K."/>
            <person name="Lee H.-Y."/>
            <person name="Koo N."/>
            <person name="Hong Y."/>
            <person name="Kim R.W."/>
            <person name="Kang W.-H."/>
            <person name="Huh J.H."/>
            <person name="Kang B.-C."/>
            <person name="Yang T.-J."/>
            <person name="Lee Y.-H."/>
            <person name="Bennetzen J.L."/>
            <person name="Choi D."/>
        </authorList>
    </citation>
    <scope>NUCLEOTIDE SEQUENCE [LARGE SCALE GENOMIC DNA]</scope>
    <source>
        <strain evidence="2">cv. PBC81</strain>
    </source>
</reference>
<reference evidence="1 2" key="1">
    <citation type="journal article" date="2017" name="Genome Biol.">
        <title>New reference genome sequences of hot pepper reveal the massive evolution of plant disease-resistance genes by retroduplication.</title>
        <authorList>
            <person name="Kim S."/>
            <person name="Park J."/>
            <person name="Yeom S.I."/>
            <person name="Kim Y.M."/>
            <person name="Seo E."/>
            <person name="Kim K.T."/>
            <person name="Kim M.S."/>
            <person name="Lee J.M."/>
            <person name="Cheong K."/>
            <person name="Shin H.S."/>
            <person name="Kim S.B."/>
            <person name="Han K."/>
            <person name="Lee J."/>
            <person name="Park M."/>
            <person name="Lee H.A."/>
            <person name="Lee H.Y."/>
            <person name="Lee Y."/>
            <person name="Oh S."/>
            <person name="Lee J.H."/>
            <person name="Choi E."/>
            <person name="Choi E."/>
            <person name="Lee S.E."/>
            <person name="Jeon J."/>
            <person name="Kim H."/>
            <person name="Choi G."/>
            <person name="Song H."/>
            <person name="Lee J."/>
            <person name="Lee S.C."/>
            <person name="Kwon J.K."/>
            <person name="Lee H.Y."/>
            <person name="Koo N."/>
            <person name="Hong Y."/>
            <person name="Kim R.W."/>
            <person name="Kang W.H."/>
            <person name="Huh J.H."/>
            <person name="Kang B.C."/>
            <person name="Yang T.J."/>
            <person name="Lee Y.H."/>
            <person name="Bennetzen J.L."/>
            <person name="Choi D."/>
        </authorList>
    </citation>
    <scope>NUCLEOTIDE SEQUENCE [LARGE SCALE GENOMIC DNA]</scope>
    <source>
        <strain evidence="2">cv. PBC81</strain>
    </source>
</reference>
<evidence type="ECO:0000313" key="2">
    <source>
        <dbReference type="Proteomes" id="UP000224567"/>
    </source>
</evidence>
<dbReference type="OrthoDB" id="1720219at2759"/>
<dbReference type="STRING" id="33114.A0A2G2WXW9"/>